<reference evidence="1 2" key="1">
    <citation type="submission" date="2019-03" db="EMBL/GenBank/DDBJ databases">
        <title>An improved genome assembly of the fluke Schistosoma japonicum.</title>
        <authorList>
            <person name="Hu W."/>
            <person name="Luo F."/>
            <person name="Yin M."/>
            <person name="Mo X."/>
            <person name="Sun C."/>
            <person name="Wu Q."/>
            <person name="Zhu B."/>
            <person name="Xiang M."/>
            <person name="Wang J."/>
            <person name="Wang Y."/>
            <person name="Zhang T."/>
            <person name="Xu B."/>
            <person name="Zheng H."/>
            <person name="Feng Z."/>
        </authorList>
    </citation>
    <scope>NUCLEOTIDE SEQUENCE [LARGE SCALE GENOMIC DNA]</scope>
    <source>
        <strain evidence="1">HuSjv2</strain>
        <tissue evidence="1">Worms</tissue>
    </source>
</reference>
<proteinExistence type="predicted"/>
<dbReference type="InterPro" id="IPR008042">
    <property type="entry name" value="Retrotrans_Pao"/>
</dbReference>
<dbReference type="PANTHER" id="PTHR47331">
    <property type="entry name" value="PHD-TYPE DOMAIN-CONTAINING PROTEIN"/>
    <property type="match status" value="1"/>
</dbReference>
<evidence type="ECO:0000313" key="1">
    <source>
        <dbReference type="EMBL" id="TNN12532.1"/>
    </source>
</evidence>
<dbReference type="AlphaFoldDB" id="A0A4Z2D7P8"/>
<gene>
    <name evidence="1" type="ORF">EWB00_003669</name>
</gene>
<evidence type="ECO:0000313" key="2">
    <source>
        <dbReference type="Proteomes" id="UP000311919"/>
    </source>
</evidence>
<keyword evidence="2" id="KW-1185">Reference proteome</keyword>
<accession>A0A4Z2D7P8</accession>
<dbReference type="EMBL" id="SKCS01000221">
    <property type="protein sequence ID" value="TNN12532.1"/>
    <property type="molecule type" value="Genomic_DNA"/>
</dbReference>
<sequence length="248" mass="27880">MFSVDTMEDIRRVADKNFYDSVHDAVTLAEQLGSILKKGSFRLTKWIRICLQVIESISLVKRADAVKSIDFGKLPIELNIPERTVTRWSILSGIASLYDPIGLLASVILPAKHLLQRLYKSGLGWDVEIPEDEKTCWFEFLKDIDASEVGYGVVAYSRCYVAGEGACCRLILAKARVTLLKVQTKPRLELKAPVLAARISSQLQTESDRDSQFKTFVANRVSTIHSLTKTGKDYLKLWRGYLGTSVTY</sequence>
<dbReference type="Proteomes" id="UP000311919">
    <property type="component" value="Unassembled WGS sequence"/>
</dbReference>
<organism evidence="1 2">
    <name type="scientific">Schistosoma japonicum</name>
    <name type="common">Blood fluke</name>
    <dbReference type="NCBI Taxonomy" id="6182"/>
    <lineage>
        <taxon>Eukaryota</taxon>
        <taxon>Metazoa</taxon>
        <taxon>Spiralia</taxon>
        <taxon>Lophotrochozoa</taxon>
        <taxon>Platyhelminthes</taxon>
        <taxon>Trematoda</taxon>
        <taxon>Digenea</taxon>
        <taxon>Strigeidida</taxon>
        <taxon>Schistosomatoidea</taxon>
        <taxon>Schistosomatidae</taxon>
        <taxon>Schistosoma</taxon>
    </lineage>
</organism>
<protein>
    <submittedName>
        <fullName evidence="1">Gag-Pol polyprotein</fullName>
    </submittedName>
</protein>
<dbReference type="STRING" id="6182.A0A4Z2D7P8"/>
<dbReference type="Pfam" id="PF05380">
    <property type="entry name" value="Peptidase_A17"/>
    <property type="match status" value="2"/>
</dbReference>
<dbReference type="OrthoDB" id="8052806at2759"/>
<name>A0A4Z2D7P8_SCHJA</name>
<comment type="caution">
    <text evidence="1">The sequence shown here is derived from an EMBL/GenBank/DDBJ whole genome shotgun (WGS) entry which is preliminary data.</text>
</comment>